<dbReference type="PANTHER" id="PTHR47481:SF41">
    <property type="entry name" value="COPIA-LIKE POLYPROTEIN_RETROTRANSPOSON"/>
    <property type="match status" value="1"/>
</dbReference>
<dbReference type="PANTHER" id="PTHR47481">
    <property type="match status" value="1"/>
</dbReference>
<organism evidence="2 3">
    <name type="scientific">Paspalum notatum var. saurae</name>
    <dbReference type="NCBI Taxonomy" id="547442"/>
    <lineage>
        <taxon>Eukaryota</taxon>
        <taxon>Viridiplantae</taxon>
        <taxon>Streptophyta</taxon>
        <taxon>Embryophyta</taxon>
        <taxon>Tracheophyta</taxon>
        <taxon>Spermatophyta</taxon>
        <taxon>Magnoliopsida</taxon>
        <taxon>Liliopsida</taxon>
        <taxon>Poales</taxon>
        <taxon>Poaceae</taxon>
        <taxon>PACMAD clade</taxon>
        <taxon>Panicoideae</taxon>
        <taxon>Andropogonodae</taxon>
        <taxon>Paspaleae</taxon>
        <taxon>Paspalinae</taxon>
        <taxon>Paspalum</taxon>
    </lineage>
</organism>
<evidence type="ECO:0008006" key="4">
    <source>
        <dbReference type="Google" id="ProtNLM"/>
    </source>
</evidence>
<reference evidence="2 3" key="1">
    <citation type="submission" date="2024-02" db="EMBL/GenBank/DDBJ databases">
        <title>High-quality chromosome-scale genome assembly of Pensacola bahiagrass (Paspalum notatum Flugge var. saurae).</title>
        <authorList>
            <person name="Vega J.M."/>
            <person name="Podio M."/>
            <person name="Orjuela J."/>
            <person name="Siena L.A."/>
            <person name="Pessino S.C."/>
            <person name="Combes M.C."/>
            <person name="Mariac C."/>
            <person name="Albertini E."/>
            <person name="Pupilli F."/>
            <person name="Ortiz J.P.A."/>
            <person name="Leblanc O."/>
        </authorList>
    </citation>
    <scope>NUCLEOTIDE SEQUENCE [LARGE SCALE GENOMIC DNA]</scope>
    <source>
        <strain evidence="2">R1</strain>
        <tissue evidence="2">Leaf</tissue>
    </source>
</reference>
<evidence type="ECO:0000256" key="1">
    <source>
        <dbReference type="SAM" id="MobiDB-lite"/>
    </source>
</evidence>
<proteinExistence type="predicted"/>
<sequence length="459" mass="48785">MRLPSVWAGPGWGSLGLGADWGPFGFVYTAAPSSSPSFVAIGDPPATDLPPTDDHVSVPALTAPIPATATSTRGGGQVFHEPSAGAALTAALRVAKTEAAAAQERARATALAWERERAEADALARRVAEAERFLYGAPDLQLHQDHAEGGASSSHQVRPSPQCTRPDPADPVVAQLHLQAAGVQNIRALVPVIFDPGSTSFSRWRDLVLLTLRHYALDDHVLLDTSDADRDPAWQRLDSVVLSWIFGTLSLDFQDIVRAPGGTARQTWQALEGQFLGNAEARALQVDAAFRTFEQGDLSVGEYCRRMKGMADALSDLGWPVEDRFLVLNIVRGLNDTYSHLKTWISKLKPFPSFLQLRDDLVLDEITRGFSKGSSTVLVATPLAALASSPAPPVAPPAPATPPAHSFLGAPPPGRAVVEGAVVAVVDGVGVVVPLAGLHRRLLPLLLRVHPSHPSPIHG</sequence>
<dbReference type="AlphaFoldDB" id="A0AAQ3X3J7"/>
<evidence type="ECO:0000313" key="2">
    <source>
        <dbReference type="EMBL" id="WVZ84583.1"/>
    </source>
</evidence>
<name>A0AAQ3X3J7_PASNO</name>
<protein>
    <recommendedName>
        <fullName evidence="4">Retrotransposon gag domain-containing protein</fullName>
    </recommendedName>
</protein>
<dbReference type="Proteomes" id="UP001341281">
    <property type="component" value="Chromosome 07"/>
</dbReference>
<gene>
    <name evidence="2" type="ORF">U9M48_031606</name>
</gene>
<accession>A0AAQ3X3J7</accession>
<dbReference type="EMBL" id="CP144751">
    <property type="protein sequence ID" value="WVZ84583.1"/>
    <property type="molecule type" value="Genomic_DNA"/>
</dbReference>
<dbReference type="Pfam" id="PF14223">
    <property type="entry name" value="Retrotran_gag_2"/>
    <property type="match status" value="1"/>
</dbReference>
<keyword evidence="3" id="KW-1185">Reference proteome</keyword>
<evidence type="ECO:0000313" key="3">
    <source>
        <dbReference type="Proteomes" id="UP001341281"/>
    </source>
</evidence>
<feature type="region of interest" description="Disordered" evidence="1">
    <location>
        <begin position="145"/>
        <end position="169"/>
    </location>
</feature>
<feature type="compositionally biased region" description="Polar residues" evidence="1">
    <location>
        <begin position="151"/>
        <end position="163"/>
    </location>
</feature>